<name>A0ABY5MX89_9SPHN</name>
<feature type="transmembrane region" description="Helical" evidence="2">
    <location>
        <begin position="354"/>
        <end position="375"/>
    </location>
</feature>
<organism evidence="3 4">
    <name type="scientific">Sphingomonas glaciei</name>
    <dbReference type="NCBI Taxonomy" id="2938948"/>
    <lineage>
        <taxon>Bacteria</taxon>
        <taxon>Pseudomonadati</taxon>
        <taxon>Pseudomonadota</taxon>
        <taxon>Alphaproteobacteria</taxon>
        <taxon>Sphingomonadales</taxon>
        <taxon>Sphingomonadaceae</taxon>
        <taxon>Sphingomonas</taxon>
    </lineage>
</organism>
<keyword evidence="4" id="KW-1185">Reference proteome</keyword>
<feature type="coiled-coil region" evidence="1">
    <location>
        <begin position="203"/>
        <end position="230"/>
    </location>
</feature>
<accession>A0ABY5MX89</accession>
<evidence type="ECO:0000313" key="3">
    <source>
        <dbReference type="EMBL" id="UUR07952.1"/>
    </source>
</evidence>
<dbReference type="Proteomes" id="UP000831921">
    <property type="component" value="Chromosome"/>
</dbReference>
<gene>
    <name evidence="3" type="ORF">M1K48_13660</name>
</gene>
<dbReference type="RefSeq" id="WP_249503732.1">
    <property type="nucleotide sequence ID" value="NZ_CP097253.1"/>
</dbReference>
<protein>
    <submittedName>
        <fullName evidence="3">DUF3422 domain-containing protein</fullName>
    </submittedName>
</protein>
<keyword evidence="2" id="KW-0472">Membrane</keyword>
<sequence>MDFHPQRDSLLAEVHARPSTPIDGPMLVTRIAALSGPEGAAADRRHITELCNRIGSPRVADDAVWCAVDGGDWQLRWEKHGEFFSWTFFARPKGKGVDASAIDAVPRAWLDTLPGKVVVLTSLAVSREDQRPDSAPDPKEAVGSRIADGTATLLTDLRADAAGMTRFRLFMHVDDPILTGRIALSLLEIESYRLMALLAFPVAQQTAARLAEIEAEARELTEKIATHLGIDDDRDLLARLVALSGRMEAMSASTSFRFGAARAYYDIVQNRIASLGEEALPGRQTMRDFMDRRLGPAMRTCTSIAHRETEMISRIARAGQMLSTRVELVTQKINADLLDSMNRRASMQLRLQRTVEGLSVAAVSYYVVSLLLIPLKALDHRLPLDTALLTVALVPLTVLGVWWSLRRIAGRIGDD</sequence>
<dbReference type="Pfam" id="PF11902">
    <property type="entry name" value="DUF3422"/>
    <property type="match status" value="1"/>
</dbReference>
<reference evidence="3 4" key="1">
    <citation type="submission" date="2022-05" db="EMBL/GenBank/DDBJ databases">
        <title>S8-45 Sphingomonas ultraviolaceadurans.</title>
        <authorList>
            <person name="Liu Y."/>
        </authorList>
    </citation>
    <scope>NUCLEOTIDE SEQUENCE [LARGE SCALE GENOMIC DNA]</scope>
    <source>
        <strain evidence="3 4">S8-45</strain>
    </source>
</reference>
<keyword evidence="1" id="KW-0175">Coiled coil</keyword>
<dbReference type="EMBL" id="CP097253">
    <property type="protein sequence ID" value="UUR07952.1"/>
    <property type="molecule type" value="Genomic_DNA"/>
</dbReference>
<dbReference type="InterPro" id="IPR021830">
    <property type="entry name" value="DUF3422"/>
</dbReference>
<evidence type="ECO:0000313" key="4">
    <source>
        <dbReference type="Proteomes" id="UP000831921"/>
    </source>
</evidence>
<evidence type="ECO:0000256" key="2">
    <source>
        <dbReference type="SAM" id="Phobius"/>
    </source>
</evidence>
<keyword evidence="2" id="KW-1133">Transmembrane helix</keyword>
<feature type="transmembrane region" description="Helical" evidence="2">
    <location>
        <begin position="387"/>
        <end position="405"/>
    </location>
</feature>
<keyword evidence="2" id="KW-0812">Transmembrane</keyword>
<proteinExistence type="predicted"/>
<evidence type="ECO:0000256" key="1">
    <source>
        <dbReference type="SAM" id="Coils"/>
    </source>
</evidence>